<dbReference type="OMA" id="GIWAAAY"/>
<accession>A0A284RVR9</accession>
<sequence>MDVLASRSLNFPCFTTSSFTDVDIYSNSEDLGSHFVRLQRIPNIAKQIDDAVFGIWAAAYKELLDPPTFVSMARQIVEVREAIEEANTALMNEHIMTRKRSTRRRFRFSGRPKPKEENISSKLMILNEVITKLATVFETAALLDCIPHLDYMEPSY</sequence>
<proteinExistence type="predicted"/>
<name>A0A284RVR9_ARMOS</name>
<protein>
    <submittedName>
        <fullName evidence="1">Uncharacterized protein</fullName>
    </submittedName>
</protein>
<dbReference type="EMBL" id="FUEG01000018">
    <property type="protein sequence ID" value="SJL12839.1"/>
    <property type="molecule type" value="Genomic_DNA"/>
</dbReference>
<organism evidence="1 2">
    <name type="scientific">Armillaria ostoyae</name>
    <name type="common">Armillaria root rot fungus</name>
    <dbReference type="NCBI Taxonomy" id="47428"/>
    <lineage>
        <taxon>Eukaryota</taxon>
        <taxon>Fungi</taxon>
        <taxon>Dikarya</taxon>
        <taxon>Basidiomycota</taxon>
        <taxon>Agaricomycotina</taxon>
        <taxon>Agaricomycetes</taxon>
        <taxon>Agaricomycetidae</taxon>
        <taxon>Agaricales</taxon>
        <taxon>Marasmiineae</taxon>
        <taxon>Physalacriaceae</taxon>
        <taxon>Armillaria</taxon>
    </lineage>
</organism>
<keyword evidence="2" id="KW-1185">Reference proteome</keyword>
<reference evidence="2" key="1">
    <citation type="journal article" date="2017" name="Nat. Ecol. Evol.">
        <title>Genome expansion and lineage-specific genetic innovations in the forest pathogenic fungi Armillaria.</title>
        <authorList>
            <person name="Sipos G."/>
            <person name="Prasanna A.N."/>
            <person name="Walter M.C."/>
            <person name="O'Connor E."/>
            <person name="Balint B."/>
            <person name="Krizsan K."/>
            <person name="Kiss B."/>
            <person name="Hess J."/>
            <person name="Varga T."/>
            <person name="Slot J."/>
            <person name="Riley R."/>
            <person name="Boka B."/>
            <person name="Rigling D."/>
            <person name="Barry K."/>
            <person name="Lee J."/>
            <person name="Mihaltcheva S."/>
            <person name="LaButti K."/>
            <person name="Lipzen A."/>
            <person name="Waldron R."/>
            <person name="Moloney N.M."/>
            <person name="Sperisen C."/>
            <person name="Kredics L."/>
            <person name="Vagvoelgyi C."/>
            <person name="Patrignani A."/>
            <person name="Fitzpatrick D."/>
            <person name="Nagy I."/>
            <person name="Doyle S."/>
            <person name="Anderson J.B."/>
            <person name="Grigoriev I.V."/>
            <person name="Gueldener U."/>
            <person name="Muensterkoetter M."/>
            <person name="Nagy L.G."/>
        </authorList>
    </citation>
    <scope>NUCLEOTIDE SEQUENCE [LARGE SCALE GENOMIC DNA]</scope>
    <source>
        <strain evidence="2">C18/9</strain>
    </source>
</reference>
<dbReference type="AlphaFoldDB" id="A0A284RVR9"/>
<evidence type="ECO:0000313" key="1">
    <source>
        <dbReference type="EMBL" id="SJL12839.1"/>
    </source>
</evidence>
<dbReference type="OrthoDB" id="2909459at2759"/>
<dbReference type="Proteomes" id="UP000219338">
    <property type="component" value="Unassembled WGS sequence"/>
</dbReference>
<gene>
    <name evidence="1" type="ORF">ARMOST_16271</name>
</gene>
<evidence type="ECO:0000313" key="2">
    <source>
        <dbReference type="Proteomes" id="UP000219338"/>
    </source>
</evidence>